<evidence type="ECO:0000313" key="5">
    <source>
        <dbReference type="Proteomes" id="UP000018208"/>
    </source>
</evidence>
<dbReference type="VEuPathDB" id="GiardiaDB:SS50377_23985"/>
<evidence type="ECO:0000313" key="1">
    <source>
        <dbReference type="EMBL" id="EST42907.1"/>
    </source>
</evidence>
<dbReference type="AlphaFoldDB" id="V6LEJ4"/>
<dbReference type="VEuPathDB" id="GiardiaDB:SS50377_23997"/>
<proteinExistence type="predicted"/>
<reference evidence="2" key="2">
    <citation type="submission" date="2020-12" db="EMBL/GenBank/DDBJ databases">
        <title>New Spironucleus salmonicida genome in near-complete chromosomes.</title>
        <authorList>
            <person name="Xu F."/>
            <person name="Kurt Z."/>
            <person name="Jimenez-Gonzalez A."/>
            <person name="Astvaldsson A."/>
            <person name="Andersson J.O."/>
            <person name="Svard S.G."/>
        </authorList>
    </citation>
    <scope>NUCLEOTIDE SEQUENCE</scope>
    <source>
        <strain evidence="2">ATCC 50377</strain>
    </source>
</reference>
<evidence type="ECO:0000313" key="3">
    <source>
        <dbReference type="EMBL" id="KAH0574052.1"/>
    </source>
</evidence>
<dbReference type="EMBL" id="AUWU02000004">
    <property type="protein sequence ID" value="KAH0574052.1"/>
    <property type="molecule type" value="Genomic_DNA"/>
</dbReference>
<protein>
    <submittedName>
        <fullName evidence="1">Uncharacterized protein</fullName>
    </submittedName>
</protein>
<accession>V6LEJ4</accession>
<dbReference type="EMBL" id="KI546151">
    <property type="protein sequence ID" value="EST42907.1"/>
    <property type="molecule type" value="Genomic_DNA"/>
</dbReference>
<organism evidence="1">
    <name type="scientific">Spironucleus salmonicida</name>
    <dbReference type="NCBI Taxonomy" id="348837"/>
    <lineage>
        <taxon>Eukaryota</taxon>
        <taxon>Metamonada</taxon>
        <taxon>Diplomonadida</taxon>
        <taxon>Hexamitidae</taxon>
        <taxon>Hexamitinae</taxon>
        <taxon>Spironucleus</taxon>
    </lineage>
</organism>
<evidence type="ECO:0000313" key="2">
    <source>
        <dbReference type="EMBL" id="KAH0574049.1"/>
    </source>
</evidence>
<dbReference type="EMBL" id="AUWU02000004">
    <property type="protein sequence ID" value="KAH0574049.1"/>
    <property type="molecule type" value="Genomic_DNA"/>
</dbReference>
<dbReference type="EMBL" id="AUWU02000004">
    <property type="protein sequence ID" value="KAH0574059.1"/>
    <property type="molecule type" value="Genomic_DNA"/>
</dbReference>
<keyword evidence="5" id="KW-1185">Reference proteome</keyword>
<evidence type="ECO:0000313" key="4">
    <source>
        <dbReference type="EMBL" id="KAH0574059.1"/>
    </source>
</evidence>
<name>V6LEJ4_9EUKA</name>
<reference evidence="1 2" key="1">
    <citation type="journal article" date="2014" name="PLoS Genet.">
        <title>The Genome of Spironucleus salmonicida Highlights a Fish Pathogen Adapted to Fluctuating Environments.</title>
        <authorList>
            <person name="Xu F."/>
            <person name="Jerlstrom-Hultqvist J."/>
            <person name="Einarsson E."/>
            <person name="Astvaldsson A."/>
            <person name="Svard S.G."/>
            <person name="Andersson J.O."/>
        </authorList>
    </citation>
    <scope>NUCLEOTIDE SEQUENCE</scope>
    <source>
        <strain evidence="2">ATCC 50377</strain>
    </source>
</reference>
<dbReference type="Proteomes" id="UP000018208">
    <property type="component" value="Unassembled WGS sequence"/>
</dbReference>
<gene>
    <name evidence="1" type="ORF">SS50377_17441</name>
    <name evidence="2" type="ORF">SS50377_23985</name>
    <name evidence="3" type="ORF">SS50377_23990</name>
    <name evidence="4" type="ORF">SS50377_23997</name>
</gene>
<sequence length="63" mass="6844">MPPSIPEFLRGVAAPGCPAEIPVAPASGITQGSYEDYILRMNALEQDVMARYRADIDRLLAPK</sequence>
<dbReference type="VEuPathDB" id="GiardiaDB:SS50377_23990"/>